<evidence type="ECO:0000313" key="2">
    <source>
        <dbReference type="Proteomes" id="UP000761534"/>
    </source>
</evidence>
<keyword evidence="2" id="KW-1185">Reference proteome</keyword>
<dbReference type="Proteomes" id="UP000761534">
    <property type="component" value="Unassembled WGS sequence"/>
</dbReference>
<dbReference type="InterPro" id="IPR036047">
    <property type="entry name" value="F-box-like_dom_sf"/>
</dbReference>
<dbReference type="Gene3D" id="3.80.10.10">
    <property type="entry name" value="Ribonuclease Inhibitor"/>
    <property type="match status" value="1"/>
</dbReference>
<sequence length="424" mass="48812">MHILHLPPEVIFIACQGLGYWDLLRLRATCRALKGPATDAIRVIACMSHTYGGCFLTMVWAIGEKKPIFDDYWGKRHFPQWLEGNLVKVRLVMKLGHKEDGLLNTELDHKEDGLLALKQLTSKLENTHIEVVCRGEYSVGKREFKQLAEIVATSSSNMTFGAKIYMNGAIGDFFIPEKVTRLCIFYDDSIGDFPQFSPESRCQVHLEIHRGDVDQVLDLFHKARQNSRNLSVAKVTLKDIPLTNPLMSRLETLEFDSLKLEGCLWSTPIRPTKGITCKKMKELETTNFEEFSYFTSPSLRVVGFVFIDRWSTEENFIGLKRLKKVLKRCPSLTTVDIEARVRLVDYLDFYGRVNYWRKFFYCFAQLKDLEDLTICSKSSLEDGIDDGMCFLTKELPRLNTVRIIDVFGNGYMLEEEEIEPESSY</sequence>
<dbReference type="SUPFAM" id="SSF81383">
    <property type="entry name" value="F-box domain"/>
    <property type="match status" value="1"/>
</dbReference>
<protein>
    <recommendedName>
        <fullName evidence="3">F-box domain-containing protein</fullName>
    </recommendedName>
</protein>
<dbReference type="EMBL" id="SWFS01000415">
    <property type="protein sequence ID" value="KAA8905461.1"/>
    <property type="molecule type" value="Genomic_DNA"/>
</dbReference>
<dbReference type="InterPro" id="IPR032675">
    <property type="entry name" value="LRR_dom_sf"/>
</dbReference>
<organism evidence="1 2">
    <name type="scientific">Trichomonascus ciferrii</name>
    <dbReference type="NCBI Taxonomy" id="44093"/>
    <lineage>
        <taxon>Eukaryota</taxon>
        <taxon>Fungi</taxon>
        <taxon>Dikarya</taxon>
        <taxon>Ascomycota</taxon>
        <taxon>Saccharomycotina</taxon>
        <taxon>Dipodascomycetes</taxon>
        <taxon>Dipodascales</taxon>
        <taxon>Trichomonascaceae</taxon>
        <taxon>Trichomonascus</taxon>
        <taxon>Trichomonascus ciferrii complex</taxon>
    </lineage>
</organism>
<evidence type="ECO:0008006" key="3">
    <source>
        <dbReference type="Google" id="ProtNLM"/>
    </source>
</evidence>
<accession>A0A642UU85</accession>
<name>A0A642UU85_9ASCO</name>
<proteinExistence type="predicted"/>
<dbReference type="VEuPathDB" id="FungiDB:TRICI_005307"/>
<gene>
    <name evidence="1" type="ORF">TRICI_005307</name>
</gene>
<evidence type="ECO:0000313" key="1">
    <source>
        <dbReference type="EMBL" id="KAA8905461.1"/>
    </source>
</evidence>
<reference evidence="1" key="1">
    <citation type="journal article" date="2019" name="G3 (Bethesda)">
        <title>Genome Assemblies of Two Rare Opportunistic Yeast Pathogens: Diutina rugosa (syn. Candida rugosa) and Trichomonascus ciferrii (syn. Candida ciferrii).</title>
        <authorList>
            <person name="Mixao V."/>
            <person name="Saus E."/>
            <person name="Hansen A.P."/>
            <person name="Lass-Florl C."/>
            <person name="Gabaldon T."/>
        </authorList>
    </citation>
    <scope>NUCLEOTIDE SEQUENCE</scope>
    <source>
        <strain evidence="1">CBS 4856</strain>
    </source>
</reference>
<comment type="caution">
    <text evidence="1">The sequence shown here is derived from an EMBL/GenBank/DDBJ whole genome shotgun (WGS) entry which is preliminary data.</text>
</comment>
<dbReference type="AlphaFoldDB" id="A0A642UU85"/>